<dbReference type="Pfam" id="PF01935">
    <property type="entry name" value="DUF87"/>
    <property type="match status" value="1"/>
</dbReference>
<gene>
    <name evidence="6" type="primary">cedB_1</name>
    <name evidence="6" type="ORF">LFW2832_00847</name>
</gene>
<comment type="catalytic activity">
    <reaction evidence="2">
        <text>Couples ATP hydrolysis with the unwinding of duplex DNA by translocating in the 3'-5' direction.</text>
        <dbReference type="EC" id="5.6.2.4"/>
    </reaction>
</comment>
<dbReference type="PANTHER" id="PTHR42957:SF2">
    <property type="entry name" value="HELICASE HERA CENTRAL DOMAIN-CONTAINING PROTEIN"/>
    <property type="match status" value="1"/>
</dbReference>
<feature type="domain" description="Helicase HerA central" evidence="5">
    <location>
        <begin position="38"/>
        <end position="247"/>
    </location>
</feature>
<name>A0A5E4LQP6_9ARCH</name>
<dbReference type="Proteomes" id="UP000789941">
    <property type="component" value="Unassembled WGS sequence"/>
</dbReference>
<dbReference type="InterPro" id="IPR027417">
    <property type="entry name" value="P-loop_NTPase"/>
</dbReference>
<dbReference type="GO" id="GO:0043138">
    <property type="term" value="F:3'-5' DNA helicase activity"/>
    <property type="evidence" value="ECO:0007669"/>
    <property type="project" value="UniProtKB-EC"/>
</dbReference>
<dbReference type="AlphaFoldDB" id="A0A5E4LQP6"/>
<protein>
    <submittedName>
        <fullName evidence="6">DNA import protein CedB</fullName>
    </submittedName>
</protein>
<accession>A0A5E4LQP6</accession>
<dbReference type="Gene3D" id="3.40.50.300">
    <property type="entry name" value="P-loop containing nucleotide triphosphate hydrolases"/>
    <property type="match status" value="2"/>
</dbReference>
<dbReference type="SUPFAM" id="SSF52540">
    <property type="entry name" value="P-loop containing nucleoside triphosphate hydrolases"/>
    <property type="match status" value="1"/>
</dbReference>
<evidence type="ECO:0000256" key="1">
    <source>
        <dbReference type="ARBA" id="ARBA00007816"/>
    </source>
</evidence>
<organism evidence="6 7">
    <name type="scientific">Candidatus Bilamarchaeum dharawalense</name>
    <dbReference type="NCBI Taxonomy" id="2885759"/>
    <lineage>
        <taxon>Archaea</taxon>
        <taxon>Candidatus Micrarchaeota</taxon>
        <taxon>Candidatus Micrarchaeia</taxon>
        <taxon>Candidatus Anstonellales</taxon>
        <taxon>Candidatus Bilamarchaeaceae</taxon>
        <taxon>Candidatus Bilamarchaeum</taxon>
    </lineage>
</organism>
<dbReference type="EMBL" id="CABMJJ010000009">
    <property type="protein sequence ID" value="VVC04270.1"/>
    <property type="molecule type" value="Genomic_DNA"/>
</dbReference>
<proteinExistence type="inferred from homology"/>
<dbReference type="InterPro" id="IPR002789">
    <property type="entry name" value="HerA_central"/>
</dbReference>
<evidence type="ECO:0000256" key="2">
    <source>
        <dbReference type="ARBA" id="ARBA00034617"/>
    </source>
</evidence>
<comment type="caution">
    <text evidence="6">The sequence shown here is derived from an EMBL/GenBank/DDBJ whole genome shotgun (WGS) entry which is preliminary data.</text>
</comment>
<comment type="catalytic activity">
    <reaction evidence="4">
        <text>ATP + H2O = ADP + phosphate + H(+)</text>
        <dbReference type="Rhea" id="RHEA:13065"/>
        <dbReference type="ChEBI" id="CHEBI:15377"/>
        <dbReference type="ChEBI" id="CHEBI:15378"/>
        <dbReference type="ChEBI" id="CHEBI:30616"/>
        <dbReference type="ChEBI" id="CHEBI:43474"/>
        <dbReference type="ChEBI" id="CHEBI:456216"/>
        <dbReference type="EC" id="5.6.2.4"/>
    </reaction>
</comment>
<comment type="catalytic activity">
    <reaction evidence="3">
        <text>ATP + H2O = ADP + phosphate + H(+)</text>
        <dbReference type="Rhea" id="RHEA:13065"/>
        <dbReference type="ChEBI" id="CHEBI:15377"/>
        <dbReference type="ChEBI" id="CHEBI:15378"/>
        <dbReference type="ChEBI" id="CHEBI:30616"/>
        <dbReference type="ChEBI" id="CHEBI:43474"/>
        <dbReference type="ChEBI" id="CHEBI:456216"/>
        <dbReference type="EC" id="5.6.2.3"/>
    </reaction>
</comment>
<comment type="similarity">
    <text evidence="1">Belongs to the HerA family.</text>
</comment>
<evidence type="ECO:0000313" key="7">
    <source>
        <dbReference type="Proteomes" id="UP000789941"/>
    </source>
</evidence>
<dbReference type="InterPro" id="IPR008571">
    <property type="entry name" value="HerA-like"/>
</dbReference>
<sequence>MKPSYMLSKEVARKMILVHPPEPRKDLLLASPSHGVYIGKTRFLRTPVFWDPSKLINPHIAVIGITGSGKSYTVKTFLTRASLIWNTNAIILDWVGEYEPWVKQAGGKVINLAKERLNILDLVGVQKRSRIKQIISALDILLDLKSYPNERDEIEDALEAVYYGKNAKKAKNDAGPSKMRPTLADVVKILEEAGRKKSARLLKRFTTEGTDFFAGTSTMDIKKLTSSGLVCIDLHGLPSEEMRSLAGLTILQYIKELMRSEGMQPDNKKVKLFVVLDEAWKIAQDERSDVITIVREGRKYNFSLVIATQNPTDMHKTIFSNIGSVFVLRIILKEFRDYVRNSIGYSDFIDGEISKFGVGDAAVNMIFAERQTRVMTFLMDKIDGEEPLLIYKIRGGEMIIEVEREQFVRMLYEIGLNEGQLNLIKNEFSKGDGLVDGEQLVAILEKFGYARPSIISFLRQLGIDEKNLIRVFSLVRMRKATKGVVNVVLEEDND</sequence>
<dbReference type="PANTHER" id="PTHR42957">
    <property type="entry name" value="HELICASE MJ1565-RELATED"/>
    <property type="match status" value="1"/>
</dbReference>
<dbReference type="GO" id="GO:0043139">
    <property type="term" value="F:5'-3' DNA helicase activity"/>
    <property type="evidence" value="ECO:0007669"/>
    <property type="project" value="UniProtKB-EC"/>
</dbReference>
<evidence type="ECO:0000259" key="5">
    <source>
        <dbReference type="Pfam" id="PF01935"/>
    </source>
</evidence>
<reference evidence="6 7" key="1">
    <citation type="submission" date="2019-08" db="EMBL/GenBank/DDBJ databases">
        <authorList>
            <person name="Vazquez-Campos X."/>
        </authorList>
    </citation>
    <scope>NUCLEOTIDE SEQUENCE [LARGE SCALE GENOMIC DNA]</scope>
    <source>
        <strain evidence="6">LFW-283_2</strain>
    </source>
</reference>
<evidence type="ECO:0000256" key="3">
    <source>
        <dbReference type="ARBA" id="ARBA00048954"/>
    </source>
</evidence>
<dbReference type="CDD" id="cd01127">
    <property type="entry name" value="TrwB_TraG_TraD_VirD4"/>
    <property type="match status" value="1"/>
</dbReference>
<evidence type="ECO:0000256" key="4">
    <source>
        <dbReference type="ARBA" id="ARBA00048988"/>
    </source>
</evidence>
<evidence type="ECO:0000313" key="6">
    <source>
        <dbReference type="EMBL" id="VVC04270.1"/>
    </source>
</evidence>